<evidence type="ECO:0000313" key="3">
    <source>
        <dbReference type="Proteomes" id="UP001256673"/>
    </source>
</evidence>
<organism evidence="2 3">
    <name type="scientific">Microbacterium algihabitans</name>
    <dbReference type="NCBI Taxonomy" id="3075992"/>
    <lineage>
        <taxon>Bacteria</taxon>
        <taxon>Bacillati</taxon>
        <taxon>Actinomycetota</taxon>
        <taxon>Actinomycetes</taxon>
        <taxon>Micrococcales</taxon>
        <taxon>Microbacteriaceae</taxon>
        <taxon>Microbacterium</taxon>
    </lineage>
</organism>
<gene>
    <name evidence="2" type="ORF">RWH43_02260</name>
</gene>
<evidence type="ECO:0000256" key="1">
    <source>
        <dbReference type="SAM" id="Phobius"/>
    </source>
</evidence>
<keyword evidence="1" id="KW-0812">Transmembrane</keyword>
<sequence length="102" mass="11300">MAVAFPIVMRFKLASPQLLREQVMLSTSRGVVIWTVLVALGAGLFGLTSVFVALEFPVGWGIAAMAISVLVCTLWYAILYRRTIREMERELMSRDAAPPDPD</sequence>
<name>A0ABU3RRR1_9MICO</name>
<keyword evidence="3" id="KW-1185">Reference proteome</keyword>
<dbReference type="RefSeq" id="WP_316000563.1">
    <property type="nucleotide sequence ID" value="NZ_JAWDIU010000001.1"/>
</dbReference>
<evidence type="ECO:0000313" key="2">
    <source>
        <dbReference type="EMBL" id="MDU0325571.1"/>
    </source>
</evidence>
<keyword evidence="1" id="KW-0472">Membrane</keyword>
<feature type="transmembrane region" description="Helical" evidence="1">
    <location>
        <begin position="31"/>
        <end position="54"/>
    </location>
</feature>
<comment type="caution">
    <text evidence="2">The sequence shown here is derived from an EMBL/GenBank/DDBJ whole genome shotgun (WGS) entry which is preliminary data.</text>
</comment>
<dbReference type="Proteomes" id="UP001256673">
    <property type="component" value="Unassembled WGS sequence"/>
</dbReference>
<accession>A0ABU3RRR1</accession>
<keyword evidence="1" id="KW-1133">Transmembrane helix</keyword>
<reference evidence="2 3" key="1">
    <citation type="submission" date="2023-09" db="EMBL/GenBank/DDBJ databases">
        <title>Microbacterium fusihabitans sp. nov., Microbacterium phycihabitans sp. nov., and Microbacterium cervinum sp. nov., isolated from dried seaweeds of beach.</title>
        <authorList>
            <person name="Lee S.D."/>
        </authorList>
    </citation>
    <scope>NUCLEOTIDE SEQUENCE [LARGE SCALE GENOMIC DNA]</scope>
    <source>
        <strain evidence="2 3">KSW2-21</strain>
    </source>
</reference>
<feature type="transmembrane region" description="Helical" evidence="1">
    <location>
        <begin position="60"/>
        <end position="79"/>
    </location>
</feature>
<protein>
    <submittedName>
        <fullName evidence="2">Uncharacterized protein</fullName>
    </submittedName>
</protein>
<proteinExistence type="predicted"/>
<dbReference type="EMBL" id="JAWDIU010000001">
    <property type="protein sequence ID" value="MDU0325571.1"/>
    <property type="molecule type" value="Genomic_DNA"/>
</dbReference>